<accession>A0A3E0W6L3</accession>
<name>A0A3E0W6L3_9MICO</name>
<dbReference type="PANTHER" id="PTHR10655">
    <property type="entry name" value="LYSOPHOSPHOLIPASE-RELATED"/>
    <property type="match status" value="1"/>
</dbReference>
<dbReference type="OrthoDB" id="9780848at2"/>
<dbReference type="GO" id="GO:0016787">
    <property type="term" value="F:hydrolase activity"/>
    <property type="evidence" value="ECO:0007669"/>
    <property type="project" value="UniProtKB-KW"/>
</dbReference>
<sequence>MLHGTGSSESQIAGLAEQLDPSAAVLAPRGRVSENGATRWFRRRAEGVFDVDDVIVRAAELARFVGWAATEYGLLERPLTAVGFSNGANIALALAIQHPTTLSRAIAFSGMYPLGDRDITTDLTATSVLLLNGRDDQMAPAASVDRLETQLKAHGSRVERVTRAGGHGITEGELAAAQGWLGRTL</sequence>
<protein>
    <recommendedName>
        <fullName evidence="3">Phospholipase/carboxylesterase/thioesterase domain-containing protein</fullName>
    </recommendedName>
</protein>
<dbReference type="AlphaFoldDB" id="A0A3E0W6L3"/>
<dbReference type="EMBL" id="NBXE01000038">
    <property type="protein sequence ID" value="RFA24686.1"/>
    <property type="molecule type" value="Genomic_DNA"/>
</dbReference>
<dbReference type="InterPro" id="IPR029058">
    <property type="entry name" value="AB_hydrolase_fold"/>
</dbReference>
<dbReference type="SUPFAM" id="SSF53474">
    <property type="entry name" value="alpha/beta-Hydrolases"/>
    <property type="match status" value="1"/>
</dbReference>
<dbReference type="PANTHER" id="PTHR10655:SF17">
    <property type="entry name" value="LYSOPHOSPHOLIPASE-LIKE PROTEIN 1"/>
    <property type="match status" value="1"/>
</dbReference>
<dbReference type="Proteomes" id="UP000257080">
    <property type="component" value="Unassembled WGS sequence"/>
</dbReference>
<comment type="similarity">
    <text evidence="1">Belongs to the AB hydrolase superfamily. AB hydrolase 2 family.</text>
</comment>
<organism evidence="4 5">
    <name type="scientific">Subtercola boreus</name>
    <dbReference type="NCBI Taxonomy" id="120213"/>
    <lineage>
        <taxon>Bacteria</taxon>
        <taxon>Bacillati</taxon>
        <taxon>Actinomycetota</taxon>
        <taxon>Actinomycetes</taxon>
        <taxon>Micrococcales</taxon>
        <taxon>Microbacteriaceae</taxon>
        <taxon>Subtercola</taxon>
    </lineage>
</organism>
<evidence type="ECO:0000256" key="2">
    <source>
        <dbReference type="ARBA" id="ARBA00022801"/>
    </source>
</evidence>
<gene>
    <name evidence="4" type="ORF">B7R25_16315</name>
</gene>
<reference evidence="4 5" key="1">
    <citation type="submission" date="2017-04" db="EMBL/GenBank/DDBJ databases">
        <title>Comparative genome analysis of Subtercola boreus.</title>
        <authorList>
            <person name="Cho Y.-J."/>
            <person name="Cho A."/>
            <person name="Kim O.-S."/>
            <person name="Lee J.-I."/>
        </authorList>
    </citation>
    <scope>NUCLEOTIDE SEQUENCE [LARGE SCALE GENOMIC DNA]</scope>
    <source>
        <strain evidence="4 5">P28004</strain>
    </source>
</reference>
<evidence type="ECO:0000313" key="5">
    <source>
        <dbReference type="Proteomes" id="UP000257080"/>
    </source>
</evidence>
<evidence type="ECO:0000259" key="3">
    <source>
        <dbReference type="Pfam" id="PF02230"/>
    </source>
</evidence>
<dbReference type="Gene3D" id="3.40.50.1820">
    <property type="entry name" value="alpha/beta hydrolase"/>
    <property type="match status" value="1"/>
</dbReference>
<keyword evidence="2" id="KW-0378">Hydrolase</keyword>
<evidence type="ECO:0000256" key="1">
    <source>
        <dbReference type="ARBA" id="ARBA00006499"/>
    </source>
</evidence>
<evidence type="ECO:0000313" key="4">
    <source>
        <dbReference type="EMBL" id="RFA24686.1"/>
    </source>
</evidence>
<dbReference type="Pfam" id="PF02230">
    <property type="entry name" value="Abhydrolase_2"/>
    <property type="match status" value="1"/>
</dbReference>
<dbReference type="InterPro" id="IPR003140">
    <property type="entry name" value="PLipase/COase/thioEstase"/>
</dbReference>
<feature type="domain" description="Phospholipase/carboxylesterase/thioesterase" evidence="3">
    <location>
        <begin position="69"/>
        <end position="181"/>
    </location>
</feature>
<comment type="caution">
    <text evidence="4">The sequence shown here is derived from an EMBL/GenBank/DDBJ whole genome shotgun (WGS) entry which is preliminary data.</text>
</comment>
<dbReference type="InterPro" id="IPR050565">
    <property type="entry name" value="LYPA1-2/EST-like"/>
</dbReference>
<proteinExistence type="inferred from homology"/>